<gene>
    <name evidence="1" type="ordered locus">HMPREF0733_12072</name>
</gene>
<dbReference type="HOGENOM" id="CLU_3257330_0_0_11"/>
<proteinExistence type="predicted"/>
<protein>
    <submittedName>
        <fullName evidence="1">Uncharacterized protein</fullName>
    </submittedName>
</protein>
<dbReference type="KEGG" id="rdn:HMPREF0733_12072"/>
<dbReference type="Proteomes" id="UP000000387">
    <property type="component" value="Chromosome"/>
</dbReference>
<dbReference type="AlphaFoldDB" id="E3H394"/>
<name>E3H394_ROTDC</name>
<sequence>MRAGHKNVPLIIIPCAIQNTLYMHKKRNVGVTNIALITRVKT</sequence>
<organism evidence="1 2">
    <name type="scientific">Rothia dentocariosa (strain ATCC 17931 / CDC X599 / XDIA)</name>
    <dbReference type="NCBI Taxonomy" id="762948"/>
    <lineage>
        <taxon>Bacteria</taxon>
        <taxon>Bacillati</taxon>
        <taxon>Actinomycetota</taxon>
        <taxon>Actinomycetes</taxon>
        <taxon>Micrococcales</taxon>
        <taxon>Micrococcaceae</taxon>
        <taxon>Rothia</taxon>
    </lineage>
</organism>
<evidence type="ECO:0000313" key="2">
    <source>
        <dbReference type="Proteomes" id="UP000000387"/>
    </source>
</evidence>
<evidence type="ECO:0000313" key="1">
    <source>
        <dbReference type="EMBL" id="ADP41529.1"/>
    </source>
</evidence>
<accession>E3H394</accession>
<reference evidence="2" key="1">
    <citation type="submission" date="2010-10" db="EMBL/GenBank/DDBJ databases">
        <title>The complete genome of Rothia dentocariosa ATCC 17931.</title>
        <authorList>
            <person name="Muzny D."/>
            <person name="Qin X."/>
            <person name="Buhay C."/>
            <person name="Dugan-Rocha S."/>
            <person name="Ding Y."/>
            <person name="Chen G."/>
            <person name="Hawes A."/>
            <person name="Holder M."/>
            <person name="Jhangiani S."/>
            <person name="Johnson A."/>
            <person name="Khan Z."/>
            <person name="Li Z."/>
            <person name="Liu W."/>
            <person name="Liu X."/>
            <person name="Perez L."/>
            <person name="Shen H."/>
            <person name="Wang Q."/>
            <person name="Watt J."/>
            <person name="Xi L."/>
            <person name="Xin Y."/>
            <person name="Zhou J."/>
            <person name="Deng J."/>
            <person name="Jiang H."/>
            <person name="Liu Y."/>
            <person name="Qu J."/>
            <person name="Song X.-Z."/>
            <person name="Zhang L."/>
            <person name="Villasana D."/>
            <person name="Johnson A."/>
            <person name="Liu J."/>
            <person name="Liyanage D."/>
            <person name="Lorensuhewa L."/>
            <person name="Robinson T."/>
            <person name="Song A."/>
            <person name="Song B.-B."/>
            <person name="Dinh H."/>
            <person name="Thornton R."/>
            <person name="Coyle M."/>
            <person name="Francisco L."/>
            <person name="Jackson L."/>
            <person name="Javaid M."/>
            <person name="Korchina V."/>
            <person name="Kovar C."/>
            <person name="Mata R."/>
            <person name="Mathew T."/>
            <person name="Ngo R."/>
            <person name="Nguyen L."/>
            <person name="Nguyen N."/>
            <person name="Okwuonu G."/>
            <person name="Ongeri F."/>
            <person name="Pham C."/>
            <person name="Simmons D."/>
            <person name="Wilczek-Boney K."/>
            <person name="Hale W."/>
            <person name="Jakkamsetti A."/>
            <person name="Pham P."/>
            <person name="Ruth R."/>
            <person name="San Lucas F."/>
            <person name="Warren J."/>
            <person name="Zhang J."/>
            <person name="Zhao Z."/>
            <person name="Zhou C."/>
            <person name="Zhu D."/>
            <person name="Lee S."/>
            <person name="Bess C."/>
            <person name="Blankenburg K."/>
            <person name="Forbes L."/>
            <person name="Fu Q."/>
            <person name="Gubbala S."/>
            <person name="Hirani K."/>
            <person name="Jayaseelan J.C."/>
            <person name="Lara F."/>
            <person name="Munidasa M."/>
            <person name="Palculict T."/>
            <person name="Patil S."/>
            <person name="Pu L.-L."/>
            <person name="Saada N."/>
            <person name="Tang L."/>
            <person name="Weissenberger G."/>
            <person name="Zhu Y."/>
            <person name="Hemphill L."/>
            <person name="Shang Y."/>
            <person name="Youmans B."/>
            <person name="Ayvaz T."/>
            <person name="Ross M."/>
            <person name="Santibanez J."/>
            <person name="Aqrawi P."/>
            <person name="Gross S."/>
            <person name="Joshi V."/>
            <person name="Fowler G."/>
            <person name="Nazareth L."/>
            <person name="Reid J."/>
            <person name="Worley K."/>
            <person name="Petrosino J."/>
            <person name="Highlander S."/>
            <person name="Gibbs R."/>
        </authorList>
    </citation>
    <scope>NUCLEOTIDE SEQUENCE [LARGE SCALE GENOMIC DNA]</scope>
    <source>
        <strain evidence="2">ATCC 17931 / CDC X599 / XDIA</strain>
    </source>
</reference>
<dbReference type="EMBL" id="CP002280">
    <property type="protein sequence ID" value="ADP41529.1"/>
    <property type="molecule type" value="Genomic_DNA"/>
</dbReference>